<evidence type="ECO:0000256" key="3">
    <source>
        <dbReference type="SAM" id="MobiDB-lite"/>
    </source>
</evidence>
<feature type="chain" id="PRO_5047508879" description="Calcium-binding protein" evidence="4">
    <location>
        <begin position="38"/>
        <end position="398"/>
    </location>
</feature>
<keyword evidence="4" id="KW-0732">Signal</keyword>
<dbReference type="Pfam" id="PF00353">
    <property type="entry name" value="HemolysinCabind"/>
    <property type="match status" value="3"/>
</dbReference>
<dbReference type="PANTHER" id="PTHR38340:SF1">
    <property type="entry name" value="S-LAYER PROTEIN"/>
    <property type="match status" value="1"/>
</dbReference>
<sequence length="398" mass="39483">MIDPVSERAGSSMRRSRYCGVLAGVLVGVALASTAHADTPTCTIAGTTGDDVLHGTSGPDVICGLTGKDKLYGRAGDDVLVGGGGGDLLDGGGDDDVLDGENGPDTLIGGDGADVFDGGVGVDAVSYAAMSGDVTVTIGTGADDGLAGEQDDVLSTNEHVVTGTGNDTITGSPHRDALSAGPGSDRVNGAGGRDSLTGGPGDDTLDGGTPGIGEPDSLSCGTGTDSYNFDLVDTVTACETRLNPPTRVDAYSNYGPAAAGHAMCRGNPGRPESMPGGTASQTFTVPSSVASLDTALVQIDPDPTVTAHWQLFVNSSLRATATSAAAGDTRFNFGAVPVHGGDQVTFSVAFTATFGKIITVYSAAPLGGVLSIRNSCPDGAPSLDTGNGIRAVISGWSP</sequence>
<keyword evidence="2" id="KW-0964">Secreted</keyword>
<proteinExistence type="predicted"/>
<feature type="region of interest" description="Disordered" evidence="3">
    <location>
        <begin position="162"/>
        <end position="220"/>
    </location>
</feature>
<evidence type="ECO:0000256" key="1">
    <source>
        <dbReference type="ARBA" id="ARBA00004613"/>
    </source>
</evidence>
<dbReference type="Proteomes" id="UP001058860">
    <property type="component" value="Chromosome"/>
</dbReference>
<dbReference type="InterPro" id="IPR018511">
    <property type="entry name" value="Hemolysin-typ_Ca-bd_CS"/>
</dbReference>
<keyword evidence="6" id="KW-1185">Reference proteome</keyword>
<comment type="subcellular location">
    <subcellularLocation>
        <location evidence="1">Secreted</location>
    </subcellularLocation>
</comment>
<dbReference type="PRINTS" id="PR00313">
    <property type="entry name" value="CABNDNGRPT"/>
</dbReference>
<organism evidence="5 6">
    <name type="scientific">Svornostia abyssi</name>
    <dbReference type="NCBI Taxonomy" id="2898438"/>
    <lineage>
        <taxon>Bacteria</taxon>
        <taxon>Bacillati</taxon>
        <taxon>Actinomycetota</taxon>
        <taxon>Thermoleophilia</taxon>
        <taxon>Solirubrobacterales</taxon>
        <taxon>Baekduiaceae</taxon>
        <taxon>Svornostia</taxon>
    </lineage>
</organism>
<dbReference type="PANTHER" id="PTHR38340">
    <property type="entry name" value="S-LAYER PROTEIN"/>
    <property type="match status" value="1"/>
</dbReference>
<dbReference type="Gene3D" id="2.150.10.10">
    <property type="entry name" value="Serralysin-like metalloprotease, C-terminal"/>
    <property type="match status" value="2"/>
</dbReference>
<evidence type="ECO:0000313" key="6">
    <source>
        <dbReference type="Proteomes" id="UP001058860"/>
    </source>
</evidence>
<evidence type="ECO:0008006" key="7">
    <source>
        <dbReference type="Google" id="ProtNLM"/>
    </source>
</evidence>
<evidence type="ECO:0000256" key="4">
    <source>
        <dbReference type="SAM" id="SignalP"/>
    </source>
</evidence>
<dbReference type="SUPFAM" id="SSF51120">
    <property type="entry name" value="beta-Roll"/>
    <property type="match status" value="2"/>
</dbReference>
<evidence type="ECO:0000256" key="2">
    <source>
        <dbReference type="ARBA" id="ARBA00022525"/>
    </source>
</evidence>
<feature type="signal peptide" evidence="4">
    <location>
        <begin position="1"/>
        <end position="37"/>
    </location>
</feature>
<dbReference type="RefSeq" id="WP_353862148.1">
    <property type="nucleotide sequence ID" value="NZ_CP088295.1"/>
</dbReference>
<dbReference type="EMBL" id="CP088295">
    <property type="protein sequence ID" value="UUY01593.1"/>
    <property type="molecule type" value="Genomic_DNA"/>
</dbReference>
<protein>
    <recommendedName>
        <fullName evidence="7">Calcium-binding protein</fullName>
    </recommendedName>
</protein>
<dbReference type="PROSITE" id="PS00330">
    <property type="entry name" value="HEMOLYSIN_CALCIUM"/>
    <property type="match status" value="2"/>
</dbReference>
<dbReference type="InterPro" id="IPR001343">
    <property type="entry name" value="Hemolysn_Ca-bd"/>
</dbReference>
<accession>A0ABY5PA72</accession>
<reference evidence="6" key="1">
    <citation type="submission" date="2021-11" db="EMBL/GenBank/DDBJ databases">
        <title>Cultivation dependent microbiological survey of springs from the worlds oldest radium mine currently devoted to the extraction of radon-saturated water.</title>
        <authorList>
            <person name="Kapinusova G."/>
            <person name="Smrhova T."/>
            <person name="Strejcek M."/>
            <person name="Suman J."/>
            <person name="Jani K."/>
            <person name="Pajer P."/>
            <person name="Uhlik O."/>
        </authorList>
    </citation>
    <scope>NUCLEOTIDE SEQUENCE [LARGE SCALE GENOMIC DNA]</scope>
    <source>
        <strain evidence="6">J379</strain>
    </source>
</reference>
<evidence type="ECO:0000313" key="5">
    <source>
        <dbReference type="EMBL" id="UUY01593.1"/>
    </source>
</evidence>
<dbReference type="InterPro" id="IPR011049">
    <property type="entry name" value="Serralysin-like_metalloprot_C"/>
</dbReference>
<feature type="compositionally biased region" description="Polar residues" evidence="3">
    <location>
        <begin position="162"/>
        <end position="171"/>
    </location>
</feature>
<name>A0ABY5PA72_9ACTN</name>
<dbReference type="InterPro" id="IPR050557">
    <property type="entry name" value="RTX_toxin/Mannuronan_C5-epim"/>
</dbReference>
<gene>
    <name evidence="5" type="ORF">LRS13_12705</name>
</gene>